<keyword evidence="2" id="KW-1185">Reference proteome</keyword>
<dbReference type="EMBL" id="LIAE01006950">
    <property type="protein sequence ID" value="PAV83542.1"/>
    <property type="molecule type" value="Genomic_DNA"/>
</dbReference>
<accession>A0A2A2LBI4</accession>
<gene>
    <name evidence="1" type="ORF">WR25_08171</name>
</gene>
<organism evidence="1 2">
    <name type="scientific">Diploscapter pachys</name>
    <dbReference type="NCBI Taxonomy" id="2018661"/>
    <lineage>
        <taxon>Eukaryota</taxon>
        <taxon>Metazoa</taxon>
        <taxon>Ecdysozoa</taxon>
        <taxon>Nematoda</taxon>
        <taxon>Chromadorea</taxon>
        <taxon>Rhabditida</taxon>
        <taxon>Rhabditina</taxon>
        <taxon>Rhabditomorpha</taxon>
        <taxon>Rhabditoidea</taxon>
        <taxon>Rhabditidae</taxon>
        <taxon>Diploscapter</taxon>
    </lineage>
</organism>
<proteinExistence type="predicted"/>
<name>A0A2A2LBI4_9BILA</name>
<sequence length="152" mass="17363">MRDCPPNLRKCLDLQKNEVKFEKWMGVADRRGGRTFFSCCYIFANADTTTPDPDPYAERAVSCDDLSCEDIDSECITDEAHDNLKMCKPPDDYTPSCAELRCEDLGMRCVSKQSWLRECESDTPVTCEQLACYTKGMKCNQLFSKYAECIDK</sequence>
<dbReference type="AlphaFoldDB" id="A0A2A2LBI4"/>
<evidence type="ECO:0000313" key="1">
    <source>
        <dbReference type="EMBL" id="PAV83542.1"/>
    </source>
</evidence>
<evidence type="ECO:0000313" key="2">
    <source>
        <dbReference type="Proteomes" id="UP000218231"/>
    </source>
</evidence>
<reference evidence="1 2" key="1">
    <citation type="journal article" date="2017" name="Curr. Biol.">
        <title>Genome architecture and evolution of a unichromosomal asexual nematode.</title>
        <authorList>
            <person name="Fradin H."/>
            <person name="Zegar C."/>
            <person name="Gutwein M."/>
            <person name="Lucas J."/>
            <person name="Kovtun M."/>
            <person name="Corcoran D."/>
            <person name="Baugh L.R."/>
            <person name="Kiontke K."/>
            <person name="Gunsalus K."/>
            <person name="Fitch D.H."/>
            <person name="Piano F."/>
        </authorList>
    </citation>
    <scope>NUCLEOTIDE SEQUENCE [LARGE SCALE GENOMIC DNA]</scope>
    <source>
        <strain evidence="1">PF1309</strain>
    </source>
</reference>
<dbReference type="Proteomes" id="UP000218231">
    <property type="component" value="Unassembled WGS sequence"/>
</dbReference>
<comment type="caution">
    <text evidence="1">The sequence shown here is derived from an EMBL/GenBank/DDBJ whole genome shotgun (WGS) entry which is preliminary data.</text>
</comment>
<protein>
    <submittedName>
        <fullName evidence="1">Uncharacterized protein</fullName>
    </submittedName>
</protein>